<protein>
    <submittedName>
        <fullName evidence="1">Uncharacterized protein</fullName>
    </submittedName>
</protein>
<accession>A0A6J4N666</accession>
<name>A0A6J4N666_9CYAN</name>
<evidence type="ECO:0000313" key="1">
    <source>
        <dbReference type="EMBL" id="CAA9378806.1"/>
    </source>
</evidence>
<dbReference type="AlphaFoldDB" id="A0A6J4N666"/>
<dbReference type="EMBL" id="CADCTY010001630">
    <property type="protein sequence ID" value="CAA9378806.1"/>
    <property type="molecule type" value="Genomic_DNA"/>
</dbReference>
<gene>
    <name evidence="1" type="ORF">AVDCRST_MAG94-4738</name>
</gene>
<sequence>MFEGAWFLNQVAETFYQHPINSRTKGGLGMGNVTQDNAHLNNQGIAVYLSCQHSYPLLV</sequence>
<organism evidence="1">
    <name type="scientific">uncultured Leptolyngbya sp</name>
    <dbReference type="NCBI Taxonomy" id="332963"/>
    <lineage>
        <taxon>Bacteria</taxon>
        <taxon>Bacillati</taxon>
        <taxon>Cyanobacteriota</taxon>
        <taxon>Cyanophyceae</taxon>
        <taxon>Leptolyngbyales</taxon>
        <taxon>Leptolyngbyaceae</taxon>
        <taxon>Leptolyngbya group</taxon>
        <taxon>Leptolyngbya</taxon>
        <taxon>environmental samples</taxon>
    </lineage>
</organism>
<reference evidence="1" key="1">
    <citation type="submission" date="2020-02" db="EMBL/GenBank/DDBJ databases">
        <authorList>
            <person name="Meier V. D."/>
        </authorList>
    </citation>
    <scope>NUCLEOTIDE SEQUENCE</scope>
    <source>
        <strain evidence="1">AVDCRST_MAG94</strain>
    </source>
</reference>
<proteinExistence type="predicted"/>